<gene>
    <name evidence="2" type="ORF">BDV23DRAFT_189349</name>
</gene>
<evidence type="ECO:0000256" key="1">
    <source>
        <dbReference type="SAM" id="MobiDB-lite"/>
    </source>
</evidence>
<name>A0A5N7BRB3_PETAA</name>
<dbReference type="InterPro" id="IPR022698">
    <property type="entry name" value="OrsD"/>
</dbReference>
<sequence length="442" mass="50596">MSYPWVRIAPRPSPDSIETHLASESGGTLSWTSATLDQVFDACGLHWASTENLIICRQCQYALSPSVSQIIYHLLHKHQVLLPIRRSLTSHLQRRERRLQEPGAAAPCPDRLPSDPYLQLYEDYACRQCDFRTVNHDTIRHYLFQIHLQQQHATQRPVNNLYNDVFLQTWTQSPARHYWIVAHQGNTIRTPPVARAVNAYLATVYQRERERLQAEERESGIAAGSPAADSQLVECTRPWMDRTGWPRVYQGVHRGLLQGLCDLPYRTTGRTDLLLGHDQAGELIISPAADKARLRHLMLAMDSVLDRCEETLQQTSRRARALTAPFGPMPGRAAARTTAAIGSDFWSLFSGPWMDPQSRQQLTGIRFRRPHLALLRQIWEHRMWDNLDTINKLEQLSQRTPRSGQRRAQTSFPEDPHNSSDMESDEGSLTDVEEDETVEEKD</sequence>
<feature type="compositionally biased region" description="Acidic residues" evidence="1">
    <location>
        <begin position="422"/>
        <end position="442"/>
    </location>
</feature>
<proteinExistence type="predicted"/>
<feature type="region of interest" description="Disordered" evidence="1">
    <location>
        <begin position="395"/>
        <end position="442"/>
    </location>
</feature>
<organism evidence="2">
    <name type="scientific">Petromyces alliaceus</name>
    <name type="common">Aspergillus alliaceus</name>
    <dbReference type="NCBI Taxonomy" id="209559"/>
    <lineage>
        <taxon>Eukaryota</taxon>
        <taxon>Fungi</taxon>
        <taxon>Dikarya</taxon>
        <taxon>Ascomycota</taxon>
        <taxon>Pezizomycotina</taxon>
        <taxon>Eurotiomycetes</taxon>
        <taxon>Eurotiomycetidae</taxon>
        <taxon>Eurotiales</taxon>
        <taxon>Aspergillaceae</taxon>
        <taxon>Aspergillus</taxon>
        <taxon>Aspergillus subgen. Circumdati</taxon>
    </lineage>
</organism>
<accession>A0A5N7BRB3</accession>
<protein>
    <submittedName>
        <fullName evidence="2">Uncharacterized protein</fullName>
    </submittedName>
</protein>
<dbReference type="EMBL" id="ML735382">
    <property type="protein sequence ID" value="KAE8384309.1"/>
    <property type="molecule type" value="Genomic_DNA"/>
</dbReference>
<reference evidence="2" key="1">
    <citation type="submission" date="2019-04" db="EMBL/GenBank/DDBJ databases">
        <title>Friends and foes A comparative genomics studyof 23 Aspergillus species from section Flavi.</title>
        <authorList>
            <consortium name="DOE Joint Genome Institute"/>
            <person name="Kjaerbolling I."/>
            <person name="Vesth T."/>
            <person name="Frisvad J.C."/>
            <person name="Nybo J.L."/>
            <person name="Theobald S."/>
            <person name="Kildgaard S."/>
            <person name="Isbrandt T."/>
            <person name="Kuo A."/>
            <person name="Sato A."/>
            <person name="Lyhne E.K."/>
            <person name="Kogle M.E."/>
            <person name="Wiebenga A."/>
            <person name="Kun R.S."/>
            <person name="Lubbers R.J."/>
            <person name="Makela M.R."/>
            <person name="Barry K."/>
            <person name="Chovatia M."/>
            <person name="Clum A."/>
            <person name="Daum C."/>
            <person name="Haridas S."/>
            <person name="He G."/>
            <person name="LaButti K."/>
            <person name="Lipzen A."/>
            <person name="Mondo S."/>
            <person name="Riley R."/>
            <person name="Salamov A."/>
            <person name="Simmons B.A."/>
            <person name="Magnuson J.K."/>
            <person name="Henrissat B."/>
            <person name="Mortensen U.H."/>
            <person name="Larsen T.O."/>
            <person name="Devries R.P."/>
            <person name="Grigoriev I.V."/>
            <person name="Machida M."/>
            <person name="Baker S.E."/>
            <person name="Andersen M.R."/>
        </authorList>
    </citation>
    <scope>NUCLEOTIDE SEQUENCE [LARGE SCALE GENOMIC DNA]</scope>
    <source>
        <strain evidence="2">IBT 14317</strain>
    </source>
</reference>
<evidence type="ECO:0000313" key="2">
    <source>
        <dbReference type="EMBL" id="KAE8384309.1"/>
    </source>
</evidence>
<dbReference type="Pfam" id="PF12013">
    <property type="entry name" value="OrsD"/>
    <property type="match status" value="1"/>
</dbReference>
<dbReference type="Proteomes" id="UP000326877">
    <property type="component" value="Unassembled WGS sequence"/>
</dbReference>
<dbReference type="OrthoDB" id="5153449at2759"/>
<dbReference type="AlphaFoldDB" id="A0A5N7BRB3"/>
<feature type="compositionally biased region" description="Polar residues" evidence="1">
    <location>
        <begin position="395"/>
        <end position="412"/>
    </location>
</feature>